<accession>A0AAW1QFS3</accession>
<dbReference type="InterPro" id="IPR002893">
    <property type="entry name" value="Znf_MYND"/>
</dbReference>
<keyword evidence="3" id="KW-0862">Zinc</keyword>
<dbReference type="AlphaFoldDB" id="A0AAW1QFS3"/>
<gene>
    <name evidence="6" type="ORF">WJX72_008323</name>
</gene>
<protein>
    <recommendedName>
        <fullName evidence="5">MYND-type domain-containing protein</fullName>
    </recommendedName>
</protein>
<evidence type="ECO:0000256" key="2">
    <source>
        <dbReference type="ARBA" id="ARBA00022771"/>
    </source>
</evidence>
<proteinExistence type="predicted"/>
<dbReference type="InterPro" id="IPR011989">
    <property type="entry name" value="ARM-like"/>
</dbReference>
<dbReference type="GO" id="GO:0008270">
    <property type="term" value="F:zinc ion binding"/>
    <property type="evidence" value="ECO:0007669"/>
    <property type="project" value="UniProtKB-KW"/>
</dbReference>
<evidence type="ECO:0000313" key="7">
    <source>
        <dbReference type="Proteomes" id="UP001489004"/>
    </source>
</evidence>
<dbReference type="EMBL" id="JALJOR010000003">
    <property type="protein sequence ID" value="KAK9820269.1"/>
    <property type="molecule type" value="Genomic_DNA"/>
</dbReference>
<name>A0AAW1QFS3_9CHLO</name>
<evidence type="ECO:0000259" key="5">
    <source>
        <dbReference type="PROSITE" id="PS50865"/>
    </source>
</evidence>
<dbReference type="Gene3D" id="6.10.140.2220">
    <property type="match status" value="1"/>
</dbReference>
<evidence type="ECO:0000313" key="6">
    <source>
        <dbReference type="EMBL" id="KAK9820269.1"/>
    </source>
</evidence>
<dbReference type="Pfam" id="PF01753">
    <property type="entry name" value="zf-MYND"/>
    <property type="match status" value="1"/>
</dbReference>
<feature type="domain" description="MYND-type" evidence="5">
    <location>
        <begin position="359"/>
        <end position="402"/>
    </location>
</feature>
<dbReference type="Gene3D" id="1.25.10.10">
    <property type="entry name" value="Leucine-rich Repeat Variant"/>
    <property type="match status" value="1"/>
</dbReference>
<keyword evidence="2 4" id="KW-0863">Zinc-finger</keyword>
<keyword evidence="1" id="KW-0479">Metal-binding</keyword>
<sequence length="410" mass="44458">MLCPSRYSGELISFKAEWRRRMLLAAGVTMPDYWDPKQMQKDICAMIVRAGGLSKAQQWQERASRGQPPVMQLNKARRLVKKVQDEMQSPAGLPAEKHLAKLARSCTVYEHAQALVSHTDTLPVLMKLLSLAEQPADAAGQPATASDARADRDARRCVGLAVAGLRELTVHQLAKPALLAAGCVEGFCQVVTSSSPLATLGVKSQCLEGLSQLLQAPEARQRFWAGGLEDGVLKLMVSCLRAEVIPLPAFWSLWTPAGPFMYAEFKHNLGQSAAMLFATICCRNDTAIKLRDLGAEAKLRGLRARGGTTMQPPVQVALANYASCLAAVEHGANLVLPVHAPVGMIDPAGQTPQHPVQACAACGKQEDEPGVQLKHCGRCKGPRYCGVPCQKVHWKRGHKAFCQEQRAFDS</sequence>
<evidence type="ECO:0000256" key="4">
    <source>
        <dbReference type="PROSITE-ProRule" id="PRU00134"/>
    </source>
</evidence>
<evidence type="ECO:0000256" key="3">
    <source>
        <dbReference type="ARBA" id="ARBA00022833"/>
    </source>
</evidence>
<keyword evidence="7" id="KW-1185">Reference proteome</keyword>
<comment type="caution">
    <text evidence="6">The sequence shown here is derived from an EMBL/GenBank/DDBJ whole genome shotgun (WGS) entry which is preliminary data.</text>
</comment>
<reference evidence="6 7" key="1">
    <citation type="journal article" date="2024" name="Nat. Commun.">
        <title>Phylogenomics reveals the evolutionary origins of lichenization in chlorophyte algae.</title>
        <authorList>
            <person name="Puginier C."/>
            <person name="Libourel C."/>
            <person name="Otte J."/>
            <person name="Skaloud P."/>
            <person name="Haon M."/>
            <person name="Grisel S."/>
            <person name="Petersen M."/>
            <person name="Berrin J.G."/>
            <person name="Delaux P.M."/>
            <person name="Dal Grande F."/>
            <person name="Keller J."/>
        </authorList>
    </citation>
    <scope>NUCLEOTIDE SEQUENCE [LARGE SCALE GENOMIC DNA]</scope>
    <source>
        <strain evidence="6 7">SAG 2043</strain>
    </source>
</reference>
<evidence type="ECO:0000256" key="1">
    <source>
        <dbReference type="ARBA" id="ARBA00022723"/>
    </source>
</evidence>
<dbReference type="PROSITE" id="PS50865">
    <property type="entry name" value="ZF_MYND_2"/>
    <property type="match status" value="1"/>
</dbReference>
<dbReference type="SUPFAM" id="SSF144232">
    <property type="entry name" value="HIT/MYND zinc finger-like"/>
    <property type="match status" value="1"/>
</dbReference>
<dbReference type="Proteomes" id="UP001489004">
    <property type="component" value="Unassembled WGS sequence"/>
</dbReference>
<organism evidence="6 7">
    <name type="scientific">[Myrmecia] bisecta</name>
    <dbReference type="NCBI Taxonomy" id="41462"/>
    <lineage>
        <taxon>Eukaryota</taxon>
        <taxon>Viridiplantae</taxon>
        <taxon>Chlorophyta</taxon>
        <taxon>core chlorophytes</taxon>
        <taxon>Trebouxiophyceae</taxon>
        <taxon>Trebouxiales</taxon>
        <taxon>Trebouxiaceae</taxon>
        <taxon>Myrmecia</taxon>
    </lineage>
</organism>